<evidence type="ECO:0000313" key="10">
    <source>
        <dbReference type="EMBL" id="MEE1869230.1"/>
    </source>
</evidence>
<protein>
    <recommendedName>
        <fullName evidence="8">Bcr/CflA family efflux transporter</fullName>
    </recommendedName>
</protein>
<feature type="transmembrane region" description="Helical" evidence="8">
    <location>
        <begin position="79"/>
        <end position="98"/>
    </location>
</feature>
<feature type="transmembrane region" description="Helical" evidence="8">
    <location>
        <begin position="137"/>
        <end position="159"/>
    </location>
</feature>
<proteinExistence type="inferred from homology"/>
<dbReference type="NCBIfam" id="TIGR00710">
    <property type="entry name" value="efflux_Bcr_CflA"/>
    <property type="match status" value="1"/>
</dbReference>
<feature type="domain" description="Major facilitator superfamily (MFS) profile" evidence="9">
    <location>
        <begin position="10"/>
        <end position="397"/>
    </location>
</feature>
<accession>A0AB35WX18</accession>
<evidence type="ECO:0000256" key="7">
    <source>
        <dbReference type="ARBA" id="ARBA00023136"/>
    </source>
</evidence>
<keyword evidence="11" id="KW-1185">Reference proteome</keyword>
<evidence type="ECO:0000256" key="1">
    <source>
        <dbReference type="ARBA" id="ARBA00004651"/>
    </source>
</evidence>
<reference evidence="10 11" key="1">
    <citation type="submission" date="2024-01" db="EMBL/GenBank/DDBJ databases">
        <title>Unpublished Manusciprt.</title>
        <authorList>
            <person name="Duman M."/>
            <person name="Valdes E.G."/>
            <person name="Ajmi N."/>
            <person name="Altun S."/>
            <person name="Saticioglu I.B."/>
        </authorList>
    </citation>
    <scope>NUCLEOTIDE SEQUENCE [LARGE SCALE GENOMIC DNA]</scope>
    <source>
        <strain evidence="10 11">120P</strain>
    </source>
</reference>
<feature type="transmembrane region" description="Helical" evidence="8">
    <location>
        <begin position="372"/>
        <end position="393"/>
    </location>
</feature>
<dbReference type="InterPro" id="IPR004812">
    <property type="entry name" value="Efflux_drug-R_Bcr/CmlA"/>
</dbReference>
<evidence type="ECO:0000256" key="4">
    <source>
        <dbReference type="ARBA" id="ARBA00022475"/>
    </source>
</evidence>
<dbReference type="GO" id="GO:0005886">
    <property type="term" value="C:plasma membrane"/>
    <property type="evidence" value="ECO:0007669"/>
    <property type="project" value="UniProtKB-SubCell"/>
</dbReference>
<dbReference type="Gene3D" id="1.20.1720.10">
    <property type="entry name" value="Multidrug resistance protein D"/>
    <property type="match status" value="1"/>
</dbReference>
<feature type="transmembrane region" description="Helical" evidence="8">
    <location>
        <begin position="283"/>
        <end position="304"/>
    </location>
</feature>
<keyword evidence="6 8" id="KW-1133">Transmembrane helix</keyword>
<dbReference type="AlphaFoldDB" id="A0AB35WX18"/>
<feature type="transmembrane region" description="Helical" evidence="8">
    <location>
        <begin position="345"/>
        <end position="366"/>
    </location>
</feature>
<evidence type="ECO:0000259" key="9">
    <source>
        <dbReference type="PROSITE" id="PS50850"/>
    </source>
</evidence>
<keyword evidence="5 8" id="KW-0812">Transmembrane</keyword>
<feature type="transmembrane region" description="Helical" evidence="8">
    <location>
        <begin position="44"/>
        <end position="67"/>
    </location>
</feature>
<dbReference type="InterPro" id="IPR020846">
    <property type="entry name" value="MFS_dom"/>
</dbReference>
<evidence type="ECO:0000256" key="5">
    <source>
        <dbReference type="ARBA" id="ARBA00022692"/>
    </source>
</evidence>
<dbReference type="GO" id="GO:1990961">
    <property type="term" value="P:xenobiotic detoxification by transmembrane export across the plasma membrane"/>
    <property type="evidence" value="ECO:0007669"/>
    <property type="project" value="InterPro"/>
</dbReference>
<keyword evidence="7 8" id="KW-0472">Membrane</keyword>
<evidence type="ECO:0000256" key="8">
    <source>
        <dbReference type="RuleBase" id="RU365088"/>
    </source>
</evidence>
<sequence length="406" mass="42388">MNTVQSDQVPLKLAIGLGVVGALGPSAVDMYLSSLPEIARDYHASFAGAQLTLTFFLLAMGAGQLLFGPFVDAYGRRRPLLIGLALFILCSLGSAWAPTLNTLIGFRFVQGLGSALTLVVIMSMVRDVSQGATATKLFALLMTIEGVAPILAPALGGVIDTWFGWRAVMLTLAILGVAVLLNSWLNLPETLATEKREPLRLASACRIYVQIAKDRHFLLPALAVAAVFFFLFAYIGGATLVYQETYGLSAQSFGILFGVTGFAILFGAMLAGRLITSLGMNRLTLLGVGCMVSGALITLLATATDVGLPGIAAGMALALFGLGIAESTLMSLVMSSQERALGSTAALLGAIQLSISSSATPLSAVVLNYGPLAWTSLLVISALLVCLLTWISLPKGRNATFSLAGH</sequence>
<dbReference type="PANTHER" id="PTHR43124">
    <property type="entry name" value="PURINE EFFLUX PUMP PBUE"/>
    <property type="match status" value="1"/>
</dbReference>
<dbReference type="RefSeq" id="WP_330080669.1">
    <property type="nucleotide sequence ID" value="NZ_JAZDCU010000018.1"/>
</dbReference>
<dbReference type="Pfam" id="PF07690">
    <property type="entry name" value="MFS_1"/>
    <property type="match status" value="1"/>
</dbReference>
<gene>
    <name evidence="10" type="ORF">V0R53_22870</name>
</gene>
<feature type="transmembrane region" description="Helical" evidence="8">
    <location>
        <begin position="165"/>
        <end position="187"/>
    </location>
</feature>
<dbReference type="PANTHER" id="PTHR43124:SF3">
    <property type="entry name" value="CHLORAMPHENICOL EFFLUX PUMP RV0191"/>
    <property type="match status" value="1"/>
</dbReference>
<dbReference type="CDD" id="cd17320">
    <property type="entry name" value="MFS_MdfA_MDR_like"/>
    <property type="match status" value="1"/>
</dbReference>
<keyword evidence="3 8" id="KW-0813">Transport</keyword>
<keyword evidence="4" id="KW-1003">Cell membrane</keyword>
<name>A0AB35WX18_9PSED</name>
<dbReference type="InterPro" id="IPR011701">
    <property type="entry name" value="MFS"/>
</dbReference>
<dbReference type="PROSITE" id="PS50850">
    <property type="entry name" value="MFS"/>
    <property type="match status" value="1"/>
</dbReference>
<evidence type="ECO:0000313" key="11">
    <source>
        <dbReference type="Proteomes" id="UP001307839"/>
    </source>
</evidence>
<dbReference type="EMBL" id="JAZDQP010000019">
    <property type="protein sequence ID" value="MEE1869230.1"/>
    <property type="molecule type" value="Genomic_DNA"/>
</dbReference>
<evidence type="ECO:0000256" key="3">
    <source>
        <dbReference type="ARBA" id="ARBA00022448"/>
    </source>
</evidence>
<comment type="similarity">
    <text evidence="2 8">Belongs to the major facilitator superfamily. Bcr/CmlA family.</text>
</comment>
<evidence type="ECO:0000256" key="6">
    <source>
        <dbReference type="ARBA" id="ARBA00022989"/>
    </source>
</evidence>
<feature type="transmembrane region" description="Helical" evidence="8">
    <location>
        <begin position="217"/>
        <end position="242"/>
    </location>
</feature>
<feature type="transmembrane region" description="Helical" evidence="8">
    <location>
        <begin position="12"/>
        <end position="32"/>
    </location>
</feature>
<feature type="transmembrane region" description="Helical" evidence="8">
    <location>
        <begin position="248"/>
        <end position="271"/>
    </location>
</feature>
<dbReference type="Proteomes" id="UP001307839">
    <property type="component" value="Unassembled WGS sequence"/>
</dbReference>
<organism evidence="10 11">
    <name type="scientific">Pseudomonas auratipiscis</name>
    <dbReference type="NCBI Taxonomy" id="3115853"/>
    <lineage>
        <taxon>Bacteria</taxon>
        <taxon>Pseudomonadati</taxon>
        <taxon>Pseudomonadota</taxon>
        <taxon>Gammaproteobacteria</taxon>
        <taxon>Pseudomonadales</taxon>
        <taxon>Pseudomonadaceae</taxon>
        <taxon>Pseudomonas</taxon>
    </lineage>
</organism>
<evidence type="ECO:0000256" key="2">
    <source>
        <dbReference type="ARBA" id="ARBA00006236"/>
    </source>
</evidence>
<feature type="transmembrane region" description="Helical" evidence="8">
    <location>
        <begin position="310"/>
        <end position="333"/>
    </location>
</feature>
<feature type="transmembrane region" description="Helical" evidence="8">
    <location>
        <begin position="104"/>
        <end position="125"/>
    </location>
</feature>
<dbReference type="InterPro" id="IPR050189">
    <property type="entry name" value="MFS_Efflux_Transporters"/>
</dbReference>
<dbReference type="InterPro" id="IPR036259">
    <property type="entry name" value="MFS_trans_sf"/>
</dbReference>
<keyword evidence="8" id="KW-0997">Cell inner membrane</keyword>
<dbReference type="GO" id="GO:0042910">
    <property type="term" value="F:xenobiotic transmembrane transporter activity"/>
    <property type="evidence" value="ECO:0007669"/>
    <property type="project" value="InterPro"/>
</dbReference>
<dbReference type="SUPFAM" id="SSF103473">
    <property type="entry name" value="MFS general substrate transporter"/>
    <property type="match status" value="1"/>
</dbReference>
<comment type="subcellular location">
    <subcellularLocation>
        <location evidence="8">Cell inner membrane</location>
        <topology evidence="8">Multi-pass membrane protein</topology>
    </subcellularLocation>
    <subcellularLocation>
        <location evidence="1">Cell membrane</location>
        <topology evidence="1">Multi-pass membrane protein</topology>
    </subcellularLocation>
</comment>
<comment type="caution">
    <text evidence="10">The sequence shown here is derived from an EMBL/GenBank/DDBJ whole genome shotgun (WGS) entry which is preliminary data.</text>
</comment>